<dbReference type="Pfam" id="PF01966">
    <property type="entry name" value="HD"/>
    <property type="match status" value="1"/>
</dbReference>
<evidence type="ECO:0000313" key="2">
    <source>
        <dbReference type="EMBL" id="OLU41268.1"/>
    </source>
</evidence>
<dbReference type="PROSITE" id="PS51831">
    <property type="entry name" value="HD"/>
    <property type="match status" value="1"/>
</dbReference>
<dbReference type="AlphaFoldDB" id="A0A1U7NHH9"/>
<organism evidence="2 3">
    <name type="scientific">Ileibacterium valens</name>
    <dbReference type="NCBI Taxonomy" id="1862668"/>
    <lineage>
        <taxon>Bacteria</taxon>
        <taxon>Bacillati</taxon>
        <taxon>Bacillota</taxon>
        <taxon>Erysipelotrichia</taxon>
        <taxon>Erysipelotrichales</taxon>
        <taxon>Erysipelotrichaceae</taxon>
        <taxon>Ileibacterium</taxon>
    </lineage>
</organism>
<reference evidence="2 3" key="1">
    <citation type="submission" date="2016-11" db="EMBL/GenBank/DDBJ databases">
        <title>Description of two novel members of the family Erysipelotrichaceae: Ileibacterium lipovorans gen. nov., sp. nov. and Dubosiella newyorkensis, gen. nov., sp. nov.</title>
        <authorList>
            <person name="Cox L.M."/>
            <person name="Sohn J."/>
            <person name="Tyrrell K.L."/>
            <person name="Citron D.M."/>
            <person name="Lawson P.A."/>
            <person name="Patel N.B."/>
            <person name="Iizumi T."/>
            <person name="Perez-Perez G.I."/>
            <person name="Goldstein E.J."/>
            <person name="Blaser M.J."/>
        </authorList>
    </citation>
    <scope>NUCLEOTIDE SEQUENCE [LARGE SCALE GENOMIC DNA]</scope>
    <source>
        <strain evidence="2 3">NYU-BL-A3</strain>
    </source>
</reference>
<protein>
    <recommendedName>
        <fullName evidence="1">HD domain-containing protein</fullName>
    </recommendedName>
</protein>
<sequence length="263" mass="30731">MNEEEKFTQYVKNYDPEDPQIALKIRHTWKVVSAAMQIAESLKLDEKTKRLVKLAALFHDIGRFEQVRRYHTFIDSISIDHAALGYEIVLSEDFLDDLSAADKKLVSIAIKDHSLFELPVYEQHDAKIQDLISRIVRDADKIDIFRVITNERTEDTSGASKEEIEMLSLSQAVKEALLNGKSILRSDRKNALDVWVSYLGFFADLNYPISWQIIDQQGYWRKPLEQMDFKNQKTKDDLKQVQRLIEVQMEQKKVLLTQTRNRQ</sequence>
<dbReference type="SMART" id="SM00471">
    <property type="entry name" value="HDc"/>
    <property type="match status" value="1"/>
</dbReference>
<dbReference type="Proteomes" id="UP000186341">
    <property type="component" value="Unassembled WGS sequence"/>
</dbReference>
<dbReference type="NCBIfam" id="TIGR00277">
    <property type="entry name" value="HDIG"/>
    <property type="match status" value="1"/>
</dbReference>
<accession>A0A1U7NHH9</accession>
<dbReference type="GeneID" id="82202301"/>
<dbReference type="CDD" id="cd00077">
    <property type="entry name" value="HDc"/>
    <property type="match status" value="1"/>
</dbReference>
<dbReference type="EMBL" id="MPJW01000089">
    <property type="protein sequence ID" value="OLU41268.1"/>
    <property type="molecule type" value="Genomic_DNA"/>
</dbReference>
<comment type="caution">
    <text evidence="2">The sequence shown here is derived from an EMBL/GenBank/DDBJ whole genome shotgun (WGS) entry which is preliminary data.</text>
</comment>
<evidence type="ECO:0000259" key="1">
    <source>
        <dbReference type="PROSITE" id="PS51831"/>
    </source>
</evidence>
<dbReference type="InterPro" id="IPR006675">
    <property type="entry name" value="HDIG_dom"/>
</dbReference>
<evidence type="ECO:0000313" key="3">
    <source>
        <dbReference type="Proteomes" id="UP000186341"/>
    </source>
</evidence>
<dbReference type="InterPro" id="IPR006674">
    <property type="entry name" value="HD_domain"/>
</dbReference>
<dbReference type="InterPro" id="IPR003607">
    <property type="entry name" value="HD/PDEase_dom"/>
</dbReference>
<proteinExistence type="predicted"/>
<feature type="domain" description="HD" evidence="1">
    <location>
        <begin position="24"/>
        <end position="145"/>
    </location>
</feature>
<dbReference type="OrthoDB" id="9797344at2"/>
<dbReference type="Gene3D" id="1.10.3210.10">
    <property type="entry name" value="Hypothetical protein af1432"/>
    <property type="match status" value="1"/>
</dbReference>
<dbReference type="RefSeq" id="WP_075818425.1">
    <property type="nucleotide sequence ID" value="NZ_CAPNHH010000042.1"/>
</dbReference>
<keyword evidence="3" id="KW-1185">Reference proteome</keyword>
<gene>
    <name evidence="2" type="ORF">BO222_03580</name>
</gene>
<dbReference type="SUPFAM" id="SSF109604">
    <property type="entry name" value="HD-domain/PDEase-like"/>
    <property type="match status" value="1"/>
</dbReference>
<name>A0A1U7NHH9_9FIRM</name>